<gene>
    <name evidence="3" type="primary">106072033</name>
</gene>
<dbReference type="PANTHER" id="PTHR24020">
    <property type="entry name" value="COLLAGEN ALPHA"/>
    <property type="match status" value="1"/>
</dbReference>
<reference evidence="3" key="1">
    <citation type="submission" date="2020-05" db="UniProtKB">
        <authorList>
            <consortium name="EnsemblMetazoa"/>
        </authorList>
    </citation>
    <scope>IDENTIFICATION</scope>
    <source>
        <strain evidence="3">BB02</strain>
    </source>
</reference>
<dbReference type="InterPro" id="IPR036465">
    <property type="entry name" value="vWFA_dom_sf"/>
</dbReference>
<dbReference type="CDD" id="cd01450">
    <property type="entry name" value="vWFA_subfamily_ECM"/>
    <property type="match status" value="1"/>
</dbReference>
<feature type="domain" description="VWFA" evidence="2">
    <location>
        <begin position="16"/>
        <end position="186"/>
    </location>
</feature>
<evidence type="ECO:0000313" key="4">
    <source>
        <dbReference type="Proteomes" id="UP000076420"/>
    </source>
</evidence>
<dbReference type="VEuPathDB" id="VectorBase:BGLAX_051900"/>
<dbReference type="PANTHER" id="PTHR24020:SF87">
    <property type="entry name" value="COLLAGEN ALPHA-1(VI) CHAIN-LIKE"/>
    <property type="match status" value="1"/>
</dbReference>
<dbReference type="InterPro" id="IPR050525">
    <property type="entry name" value="ECM_Assembly_Org"/>
</dbReference>
<dbReference type="Pfam" id="PF00092">
    <property type="entry name" value="VWA"/>
    <property type="match status" value="1"/>
</dbReference>
<sequence>MFVSAPSPVHCVGKADVIFVLDSSESIGQLKYRQSLAFLANLAGSFKIGVHHFRFGHVIFSDWAKTVFSLNTFDNHLEILAALMSSEYMQRGTSTENGLKQALDLALANMRYHVPTVVILITDGYSANFVSTTLQAMLLQSYGVHVMAVGVGDKIRDAELQSIASRPSYVFRTDDFFTIETVLGKVAHRICKTTGGKEILVPTILPTRPSTSVSTSRPWSTHPTSTTTPTSRTSTTTKPTTCM</sequence>
<organism evidence="3 4">
    <name type="scientific">Biomphalaria glabrata</name>
    <name type="common">Bloodfluke planorb</name>
    <name type="synonym">Freshwater snail</name>
    <dbReference type="NCBI Taxonomy" id="6526"/>
    <lineage>
        <taxon>Eukaryota</taxon>
        <taxon>Metazoa</taxon>
        <taxon>Spiralia</taxon>
        <taxon>Lophotrochozoa</taxon>
        <taxon>Mollusca</taxon>
        <taxon>Gastropoda</taxon>
        <taxon>Heterobranchia</taxon>
        <taxon>Euthyneura</taxon>
        <taxon>Panpulmonata</taxon>
        <taxon>Hygrophila</taxon>
        <taxon>Lymnaeoidea</taxon>
        <taxon>Planorbidae</taxon>
        <taxon>Biomphalaria</taxon>
    </lineage>
</organism>
<accession>A0A2C9JXJ5</accession>
<dbReference type="VEuPathDB" id="VectorBase:BGLB009650"/>
<dbReference type="InterPro" id="IPR002035">
    <property type="entry name" value="VWF_A"/>
</dbReference>
<dbReference type="EnsemblMetazoa" id="BGLB009650-RB">
    <property type="protein sequence ID" value="BGLB009650-PB"/>
    <property type="gene ID" value="BGLB009650"/>
</dbReference>
<dbReference type="PRINTS" id="PR00453">
    <property type="entry name" value="VWFADOMAIN"/>
</dbReference>
<dbReference type="SUPFAM" id="SSF53300">
    <property type="entry name" value="vWA-like"/>
    <property type="match status" value="1"/>
</dbReference>
<dbReference type="Proteomes" id="UP000076420">
    <property type="component" value="Unassembled WGS sequence"/>
</dbReference>
<name>A0A2C9JXJ5_BIOGL</name>
<proteinExistence type="predicted"/>
<dbReference type="SMART" id="SM00327">
    <property type="entry name" value="VWA"/>
    <property type="match status" value="1"/>
</dbReference>
<dbReference type="STRING" id="6526.A0A2C9JXJ5"/>
<evidence type="ECO:0000256" key="1">
    <source>
        <dbReference type="SAM" id="MobiDB-lite"/>
    </source>
</evidence>
<feature type="region of interest" description="Disordered" evidence="1">
    <location>
        <begin position="208"/>
        <end position="243"/>
    </location>
</feature>
<dbReference type="AlphaFoldDB" id="A0A2C9JXJ5"/>
<evidence type="ECO:0000313" key="3">
    <source>
        <dbReference type="EnsemblMetazoa" id="BGLB009650-PB"/>
    </source>
</evidence>
<dbReference type="PROSITE" id="PS50234">
    <property type="entry name" value="VWFA"/>
    <property type="match status" value="1"/>
</dbReference>
<dbReference type="KEGG" id="bgt:106072033"/>
<protein>
    <recommendedName>
        <fullName evidence="2">VWFA domain-containing protein</fullName>
    </recommendedName>
</protein>
<evidence type="ECO:0000259" key="2">
    <source>
        <dbReference type="PROSITE" id="PS50234"/>
    </source>
</evidence>
<dbReference type="Gene3D" id="3.40.50.410">
    <property type="entry name" value="von Willebrand factor, type A domain"/>
    <property type="match status" value="1"/>
</dbReference>